<evidence type="ECO:0000256" key="1">
    <source>
        <dbReference type="ARBA" id="ARBA00004604"/>
    </source>
</evidence>
<proteinExistence type="inferred from homology"/>
<dbReference type="PANTHER" id="PTHR23271:SF1">
    <property type="entry name" value="U3 SMALL NUCLEOLAR RNA-ASSOCIATED PROTEIN 6 HOMOLOG"/>
    <property type="match status" value="1"/>
</dbReference>
<dbReference type="SUPFAM" id="SSF48452">
    <property type="entry name" value="TPR-like"/>
    <property type="match status" value="1"/>
</dbReference>
<evidence type="ECO:0000256" key="5">
    <source>
        <dbReference type="ARBA" id="ARBA00023242"/>
    </source>
</evidence>
<feature type="domain" description="U3 small nucleolar RNA-associated protein 6 homolog C-terminal" evidence="8">
    <location>
        <begin position="349"/>
        <end position="638"/>
    </location>
</feature>
<dbReference type="InterPro" id="IPR013949">
    <property type="entry name" value="Utp6"/>
</dbReference>
<evidence type="ECO:0000256" key="6">
    <source>
        <dbReference type="SAM" id="Coils"/>
    </source>
</evidence>
<dbReference type="InterPro" id="IPR055347">
    <property type="entry name" value="UTP6_N"/>
</dbReference>
<dbReference type="InterPro" id="IPR056907">
    <property type="entry name" value="UTP6_C"/>
</dbReference>
<dbReference type="InterPro" id="IPR011990">
    <property type="entry name" value="TPR-like_helical_dom_sf"/>
</dbReference>
<evidence type="ECO:0000259" key="7">
    <source>
        <dbReference type="Pfam" id="PF08640"/>
    </source>
</evidence>
<dbReference type="GO" id="GO:0034388">
    <property type="term" value="C:Pwp2p-containing subcomplex of 90S preribosome"/>
    <property type="evidence" value="ECO:0007669"/>
    <property type="project" value="TreeGrafter"/>
</dbReference>
<name>A0AAN9MZY1_CANGL</name>
<evidence type="ECO:0000313" key="10">
    <source>
        <dbReference type="Proteomes" id="UP001367508"/>
    </source>
</evidence>
<reference evidence="9 10" key="1">
    <citation type="submission" date="2024-01" db="EMBL/GenBank/DDBJ databases">
        <title>The genomes of 5 underutilized Papilionoideae crops provide insights into root nodulation and disease resistanc.</title>
        <authorList>
            <person name="Jiang F."/>
        </authorList>
    </citation>
    <scope>NUCLEOTIDE SEQUENCE [LARGE SCALE GENOMIC DNA]</scope>
    <source>
        <strain evidence="9">LVBAO_FW01</strain>
        <tissue evidence="9">Leaves</tissue>
    </source>
</reference>
<dbReference type="GO" id="GO:0032040">
    <property type="term" value="C:small-subunit processome"/>
    <property type="evidence" value="ECO:0007669"/>
    <property type="project" value="TreeGrafter"/>
</dbReference>
<dbReference type="AlphaFoldDB" id="A0AAN9MZY1"/>
<keyword evidence="10" id="KW-1185">Reference proteome</keyword>
<dbReference type="Proteomes" id="UP001367508">
    <property type="component" value="Unassembled WGS sequence"/>
</dbReference>
<evidence type="ECO:0000259" key="8">
    <source>
        <dbReference type="Pfam" id="PF24892"/>
    </source>
</evidence>
<evidence type="ECO:0000313" key="9">
    <source>
        <dbReference type="EMBL" id="KAK7363762.1"/>
    </source>
</evidence>
<keyword evidence="4" id="KW-0677">Repeat</keyword>
<organism evidence="9 10">
    <name type="scientific">Canavalia gladiata</name>
    <name type="common">Sword bean</name>
    <name type="synonym">Dolichos gladiatus</name>
    <dbReference type="NCBI Taxonomy" id="3824"/>
    <lineage>
        <taxon>Eukaryota</taxon>
        <taxon>Viridiplantae</taxon>
        <taxon>Streptophyta</taxon>
        <taxon>Embryophyta</taxon>
        <taxon>Tracheophyta</taxon>
        <taxon>Spermatophyta</taxon>
        <taxon>Magnoliopsida</taxon>
        <taxon>eudicotyledons</taxon>
        <taxon>Gunneridae</taxon>
        <taxon>Pentapetalae</taxon>
        <taxon>rosids</taxon>
        <taxon>fabids</taxon>
        <taxon>Fabales</taxon>
        <taxon>Fabaceae</taxon>
        <taxon>Papilionoideae</taxon>
        <taxon>50 kb inversion clade</taxon>
        <taxon>NPAAA clade</taxon>
        <taxon>indigoferoid/millettioid clade</taxon>
        <taxon>Phaseoleae</taxon>
        <taxon>Canavalia</taxon>
    </lineage>
</organism>
<sequence>MADVVQYKLERMLDELDDLEQRGLFSRREIAEIVKQRRKFEYRLKRPCPLKQDFLAYVEYETQLDALRRLRKKSVARELKKQGNKKLKKSKSDFAGLIRIMDIYELALKRYKGDIELWFRYLEFCRQRRNGRMKKALAKVIRFHPKVPGVWIYAAAWEFDHNLNVEAARALMQGGLRVCPTSEDLWVEYLRMELTYLNKLKARKVALGEDEGTLTRDPRTAEEKQWRDENKELFMSLDEKENSDGPNAESDESKKNQDLFAEHGMNIFQTVYSGAVEAVPSSLSLRKRFIEILEGTNLSHYEDMCKEILSDMKRDFSTLPEFWDWLARHECGLENVQEIGEEVIISQVEKAVQIYEEALKNEPSGTMFSLYANFLTGIVAPKERETNITGSSDHAVNLLHLLSIYERAERMGCITEDLACKHVSLHLQLRQLDEARKLAAKLCRGKLAESVQLWELRITIEIRCITRSSSPSDADLQSLFELLRQILTKVSVSKSENLWLKALKFYANQTQYFDKLVEISVVSLVRDGGSENGFSLSSSIVSFIHQKDGIQQARDIYKRFLALPHPGLALYINCIGLEINLASIGDKDGLINARKLYEFALATYDQNVSLWQDYYRMETKLGTSEKATAVYWRARRVLKDASEFAASTDL</sequence>
<keyword evidence="3" id="KW-0698">rRNA processing</keyword>
<dbReference type="EMBL" id="JAYMYQ010000001">
    <property type="protein sequence ID" value="KAK7363762.1"/>
    <property type="molecule type" value="Genomic_DNA"/>
</dbReference>
<feature type="domain" description="U3 small nucleolar RNA-associated protein 6 N-terminal" evidence="7">
    <location>
        <begin position="9"/>
        <end position="85"/>
    </location>
</feature>
<keyword evidence="5" id="KW-0539">Nucleus</keyword>
<dbReference type="FunFam" id="1.25.40.10:FF:000563">
    <property type="entry name" value="U3 small nucleolar RNA-associated protein 6"/>
    <property type="match status" value="1"/>
</dbReference>
<comment type="caution">
    <text evidence="9">The sequence shown here is derived from an EMBL/GenBank/DDBJ whole genome shotgun (WGS) entry which is preliminary data.</text>
</comment>
<dbReference type="Gene3D" id="1.25.40.10">
    <property type="entry name" value="Tetratricopeptide repeat domain"/>
    <property type="match status" value="2"/>
</dbReference>
<feature type="coiled-coil region" evidence="6">
    <location>
        <begin position="2"/>
        <end position="29"/>
    </location>
</feature>
<dbReference type="SMART" id="SM00386">
    <property type="entry name" value="HAT"/>
    <property type="match status" value="7"/>
</dbReference>
<dbReference type="InterPro" id="IPR003107">
    <property type="entry name" value="HAT"/>
</dbReference>
<keyword evidence="6" id="KW-0175">Coiled coil</keyword>
<evidence type="ECO:0000256" key="2">
    <source>
        <dbReference type="ARBA" id="ARBA00010734"/>
    </source>
</evidence>
<evidence type="ECO:0000256" key="3">
    <source>
        <dbReference type="ARBA" id="ARBA00022552"/>
    </source>
</evidence>
<dbReference type="Pfam" id="PF08640">
    <property type="entry name" value="U3_assoc_6"/>
    <property type="match status" value="1"/>
</dbReference>
<comment type="similarity">
    <text evidence="2">Belongs to the UTP6 family.</text>
</comment>
<evidence type="ECO:0000256" key="4">
    <source>
        <dbReference type="ARBA" id="ARBA00022737"/>
    </source>
</evidence>
<protein>
    <recommendedName>
        <fullName evidence="11">U3 small nucleolar RNA-associated protein 6 homolog</fullName>
    </recommendedName>
</protein>
<evidence type="ECO:0008006" key="11">
    <source>
        <dbReference type="Google" id="ProtNLM"/>
    </source>
</evidence>
<dbReference type="Pfam" id="PF24892">
    <property type="entry name" value="UTP6_C"/>
    <property type="match status" value="1"/>
</dbReference>
<dbReference type="GO" id="GO:0030515">
    <property type="term" value="F:snoRNA binding"/>
    <property type="evidence" value="ECO:0007669"/>
    <property type="project" value="InterPro"/>
</dbReference>
<gene>
    <name evidence="9" type="ORF">VNO77_05918</name>
</gene>
<comment type="subcellular location">
    <subcellularLocation>
        <location evidence="1">Nucleus</location>
        <location evidence="1">Nucleolus</location>
    </subcellularLocation>
</comment>
<dbReference type="PANTHER" id="PTHR23271">
    <property type="entry name" value="HEPATOCELLULAR CARCINOMA-ASSOCIATED ANTIGEN 66"/>
    <property type="match status" value="1"/>
</dbReference>
<dbReference type="GO" id="GO:0000462">
    <property type="term" value="P:maturation of SSU-rRNA from tricistronic rRNA transcript (SSU-rRNA, 5.8S rRNA, LSU-rRNA)"/>
    <property type="evidence" value="ECO:0007669"/>
    <property type="project" value="InterPro"/>
</dbReference>
<accession>A0AAN9MZY1</accession>